<dbReference type="GO" id="GO:0051301">
    <property type="term" value="P:cell division"/>
    <property type="evidence" value="ECO:0007669"/>
    <property type="project" value="UniProtKB-KW"/>
</dbReference>
<evidence type="ECO:0000256" key="1">
    <source>
        <dbReference type="ARBA" id="ARBA00022490"/>
    </source>
</evidence>
<gene>
    <name evidence="5" type="ORF">A2898_00380</name>
</gene>
<dbReference type="InterPro" id="IPR036390">
    <property type="entry name" value="WH_DNA-bd_sf"/>
</dbReference>
<evidence type="ECO:0000313" key="5">
    <source>
        <dbReference type="EMBL" id="OGY84407.1"/>
    </source>
</evidence>
<dbReference type="SUPFAM" id="SSF46785">
    <property type="entry name" value="Winged helix' DNA-binding domain"/>
    <property type="match status" value="2"/>
</dbReference>
<keyword evidence="3" id="KW-0159">Chromosome partition</keyword>
<evidence type="ECO:0000256" key="3">
    <source>
        <dbReference type="ARBA" id="ARBA00022829"/>
    </source>
</evidence>
<dbReference type="InterPro" id="IPR005234">
    <property type="entry name" value="ScpB_csome_segregation"/>
</dbReference>
<evidence type="ECO:0000256" key="4">
    <source>
        <dbReference type="ARBA" id="ARBA00023306"/>
    </source>
</evidence>
<accession>A0A1G2B853</accession>
<protein>
    <submittedName>
        <fullName evidence="5">SMC-Scp complex subunit ScpB</fullName>
    </submittedName>
</protein>
<sequence length="193" mass="21940">MTHHTLRLRIESLLFLAGRSMSVKKLAEITMASADEVTVAAEEIMKEYNQESRGVHVMKAAQSYQMATNPAVAHVAKDFIKSEQSGELTKPSLETLTIVAYRGPITKAELEQIRGVNCSLILRNLLIKGLIEFHEDKEKMAAIYQVTMEFLQFLGVHRVEELPDYDRLHRHEHIEQLLKQQQESVNTDEAPVS</sequence>
<dbReference type="STRING" id="1798543.A2898_00380"/>
<reference evidence="5 6" key="1">
    <citation type="journal article" date="2016" name="Nat. Commun.">
        <title>Thousands of microbial genomes shed light on interconnected biogeochemical processes in an aquifer system.</title>
        <authorList>
            <person name="Anantharaman K."/>
            <person name="Brown C.T."/>
            <person name="Hug L.A."/>
            <person name="Sharon I."/>
            <person name="Castelle C.J."/>
            <person name="Probst A.J."/>
            <person name="Thomas B.C."/>
            <person name="Singh A."/>
            <person name="Wilkins M.J."/>
            <person name="Karaoz U."/>
            <person name="Brodie E.L."/>
            <person name="Williams K.H."/>
            <person name="Hubbard S.S."/>
            <person name="Banfield J.F."/>
        </authorList>
    </citation>
    <scope>NUCLEOTIDE SEQUENCE [LARGE SCALE GENOMIC DNA]</scope>
</reference>
<dbReference type="PANTHER" id="PTHR34298:SF2">
    <property type="entry name" value="SEGREGATION AND CONDENSATION PROTEIN B"/>
    <property type="match status" value="1"/>
</dbReference>
<dbReference type="Proteomes" id="UP000179164">
    <property type="component" value="Unassembled WGS sequence"/>
</dbReference>
<dbReference type="AlphaFoldDB" id="A0A1G2B853"/>
<dbReference type="GO" id="GO:0051304">
    <property type="term" value="P:chromosome separation"/>
    <property type="evidence" value="ECO:0007669"/>
    <property type="project" value="InterPro"/>
</dbReference>
<dbReference type="InterPro" id="IPR036388">
    <property type="entry name" value="WH-like_DNA-bd_sf"/>
</dbReference>
<organism evidence="5 6">
    <name type="scientific">Candidatus Kerfeldbacteria bacterium RIFCSPLOWO2_01_FULL_48_11</name>
    <dbReference type="NCBI Taxonomy" id="1798543"/>
    <lineage>
        <taxon>Bacteria</taxon>
        <taxon>Candidatus Kerfeldiibacteriota</taxon>
    </lineage>
</organism>
<dbReference type="Gene3D" id="1.10.10.10">
    <property type="entry name" value="Winged helix-like DNA-binding domain superfamily/Winged helix DNA-binding domain"/>
    <property type="match status" value="2"/>
</dbReference>
<evidence type="ECO:0000313" key="6">
    <source>
        <dbReference type="Proteomes" id="UP000179164"/>
    </source>
</evidence>
<keyword evidence="1" id="KW-0963">Cytoplasm</keyword>
<evidence type="ECO:0000256" key="2">
    <source>
        <dbReference type="ARBA" id="ARBA00022618"/>
    </source>
</evidence>
<dbReference type="PIRSF" id="PIRSF019345">
    <property type="entry name" value="ScpB"/>
    <property type="match status" value="1"/>
</dbReference>
<keyword evidence="4" id="KW-0131">Cell cycle</keyword>
<keyword evidence="2" id="KW-0132">Cell division</keyword>
<dbReference type="Pfam" id="PF04079">
    <property type="entry name" value="SMC_ScpB"/>
    <property type="match status" value="1"/>
</dbReference>
<dbReference type="NCBIfam" id="TIGR00281">
    <property type="entry name" value="SMC-Scp complex subunit ScpB"/>
    <property type="match status" value="1"/>
</dbReference>
<dbReference type="EMBL" id="MHKE01000008">
    <property type="protein sequence ID" value="OGY84407.1"/>
    <property type="molecule type" value="Genomic_DNA"/>
</dbReference>
<dbReference type="PANTHER" id="PTHR34298">
    <property type="entry name" value="SEGREGATION AND CONDENSATION PROTEIN B"/>
    <property type="match status" value="1"/>
</dbReference>
<name>A0A1G2B853_9BACT</name>
<comment type="caution">
    <text evidence="5">The sequence shown here is derived from an EMBL/GenBank/DDBJ whole genome shotgun (WGS) entry which is preliminary data.</text>
</comment>
<proteinExistence type="predicted"/>